<evidence type="ECO:0000313" key="14">
    <source>
        <dbReference type="Proteomes" id="UP000766486"/>
    </source>
</evidence>
<dbReference type="InterPro" id="IPR016036">
    <property type="entry name" value="Malonyl_transacylase_ACP-bd"/>
</dbReference>
<evidence type="ECO:0000259" key="11">
    <source>
        <dbReference type="PROSITE" id="PS52004"/>
    </source>
</evidence>
<evidence type="ECO:0000256" key="8">
    <source>
        <dbReference type="ARBA" id="ARBA00023315"/>
    </source>
</evidence>
<feature type="domain" description="Carrier" evidence="10">
    <location>
        <begin position="2426"/>
        <end position="2503"/>
    </location>
</feature>
<dbReference type="SUPFAM" id="SSF53335">
    <property type="entry name" value="S-adenosyl-L-methionine-dependent methyltransferases"/>
    <property type="match status" value="1"/>
</dbReference>
<dbReference type="Pfam" id="PF21089">
    <property type="entry name" value="PKS_DH_N"/>
    <property type="match status" value="1"/>
</dbReference>
<dbReference type="InterPro" id="IPR032821">
    <property type="entry name" value="PKS_assoc"/>
</dbReference>
<dbReference type="Pfam" id="PF08242">
    <property type="entry name" value="Methyltransf_12"/>
    <property type="match status" value="1"/>
</dbReference>
<dbReference type="Pfam" id="PF23114">
    <property type="entry name" value="NAD-bd_HRPKS_sdrA"/>
    <property type="match status" value="1"/>
</dbReference>
<proteinExistence type="predicted"/>
<dbReference type="Pfam" id="PF08240">
    <property type="entry name" value="ADH_N"/>
    <property type="match status" value="1"/>
</dbReference>
<evidence type="ECO:0000313" key="13">
    <source>
        <dbReference type="EMBL" id="VUC34873.1"/>
    </source>
</evidence>
<dbReference type="EMBL" id="CABFNS010000897">
    <property type="protein sequence ID" value="VUC34873.1"/>
    <property type="molecule type" value="Genomic_DNA"/>
</dbReference>
<dbReference type="SUPFAM" id="SSF51735">
    <property type="entry name" value="NAD(P)-binding Rossmann-fold domains"/>
    <property type="match status" value="2"/>
</dbReference>
<comment type="pathway">
    <text evidence="1">Secondary metabolite biosynthesis.</text>
</comment>
<dbReference type="SMART" id="SM00827">
    <property type="entry name" value="PKS_AT"/>
    <property type="match status" value="1"/>
</dbReference>
<evidence type="ECO:0000256" key="5">
    <source>
        <dbReference type="ARBA" id="ARBA00022857"/>
    </source>
</evidence>
<dbReference type="Gene3D" id="3.40.50.720">
    <property type="entry name" value="NAD(P)-binding Rossmann-like Domain"/>
    <property type="match status" value="2"/>
</dbReference>
<dbReference type="InterPro" id="IPR050091">
    <property type="entry name" value="PKS_NRPS_Biosynth_Enz"/>
</dbReference>
<dbReference type="SMART" id="SM00823">
    <property type="entry name" value="PKS_PP"/>
    <property type="match status" value="1"/>
</dbReference>
<dbReference type="InterPro" id="IPR016039">
    <property type="entry name" value="Thiolase-like"/>
</dbReference>
<dbReference type="Proteomes" id="UP000766486">
    <property type="component" value="Unassembled WGS sequence"/>
</dbReference>
<dbReference type="PROSITE" id="PS52004">
    <property type="entry name" value="KS3_2"/>
    <property type="match status" value="1"/>
</dbReference>
<dbReference type="InterPro" id="IPR013968">
    <property type="entry name" value="PKS_KR"/>
</dbReference>
<feature type="domain" description="Ketosynthase family 3 (KS3)" evidence="11">
    <location>
        <begin position="1"/>
        <end position="426"/>
    </location>
</feature>
<keyword evidence="8" id="KW-0012">Acyltransferase</keyword>
<dbReference type="SMART" id="SM00822">
    <property type="entry name" value="PKS_KR"/>
    <property type="match status" value="1"/>
</dbReference>
<dbReference type="InterPro" id="IPR011032">
    <property type="entry name" value="GroES-like_sf"/>
</dbReference>
<dbReference type="InterPro" id="IPR036736">
    <property type="entry name" value="ACP-like_sf"/>
</dbReference>
<keyword evidence="3" id="KW-0597">Phosphoprotein</keyword>
<dbReference type="CDD" id="cd00833">
    <property type="entry name" value="PKS"/>
    <property type="match status" value="1"/>
</dbReference>
<dbReference type="InterPro" id="IPR020841">
    <property type="entry name" value="PKS_Beta-ketoAc_synthase_dom"/>
</dbReference>
<dbReference type="Pfam" id="PF02801">
    <property type="entry name" value="Ketoacyl-synt_C"/>
    <property type="match status" value="1"/>
</dbReference>
<dbReference type="Gene3D" id="3.90.180.10">
    <property type="entry name" value="Medium-chain alcohol dehydrogenases, catalytic domain"/>
    <property type="match status" value="1"/>
</dbReference>
<keyword evidence="7" id="KW-0511">Multifunctional enzyme</keyword>
<evidence type="ECO:0000256" key="7">
    <source>
        <dbReference type="ARBA" id="ARBA00023268"/>
    </source>
</evidence>
<dbReference type="Gene3D" id="3.40.47.10">
    <property type="match status" value="1"/>
</dbReference>
<name>A0ABY6UUG7_BIOOC</name>
<dbReference type="InterPro" id="IPR001227">
    <property type="entry name" value="Ac_transferase_dom_sf"/>
</dbReference>
<sequence length="2506" mass="273720">MPIAIVGMSCRFSGGADSPEKLWELLAEGRNTWTKVPESRYNQTAFYHPEGTRAGVSNAQGAHFLERDVSHFDAPFFNFPTEVADSMDPQLRMQLEGVYEALESAGIPMEQFAGSKASVFAGASFRDYHDTLMRDPDFLPRYFLTGNGAAMGANRISHFYDLRGPSMTVDTGCSTTLTALHLACQSLRAGDSTVSVVTGSNIMLNPDMFETLASVGFLGSTGKSFAFDDRAQGYGRGDGVATVIIKPLSDAVRDGDPIRAVIRQTALNQDGHTPTLTSPSKEAQEELVRSCYRSAGLDPVDTTYVEAHGTGTKVGDPIEAEALSRALNRDRSADEPLLIGSIKSNIGHAETASGLASIIKVSLALEKGIIPPNADFRNPNPAIPVQDWKIKIPTSLTPWPGTSQYRRASINNFGYGGSNAHVILEAHSSTSLAVKAYSNGYKGSAVNGRVNDHANGHANGSTNGHHAEVPLPRVYVLSAKDERGTRRMMEDLAGYLEKKQVKDDEELLKDVAFTLGQRRSRFPWTAVVPATSKSQLIQSLQDGQATVSRSSKTPRLGFVFTGQGAQWHAMGRELIEAYPVFKDALLEAERHIRSFGASWNLLEELMRDEKTTMVNVVTHSLTICTALQLALVRLLRSWNIKPAAVTSHSSGEVASAYAAGALDFRSALAICYLRGTMATDFKSRAGGMLAAGLGRAEAEEYISKVTSGTIVVACVNSPSSVTISGDVEALEEIEALLVADKVFARRLTVQAAYHSPQMQPFAKDYRAALAKVLHQAGEFEDVLYSSPVTGGVVQEASEIARPEHWVKNMVQPVLFTDSLTNMCQVNGSQNVDTIIEIGPHSALRGPMRQTWSEPVFKGMQFSYTSCLVRKQDAVETIQALACTLINQGYPVDLGSVNFPTSRHGLKVLTDLPSYPWNHGQRYWVEPRVNKERRLRVNGPRGVLGVPAVSYDPSTLTWRSVIRSSEFSWIQDHRIQSDMVFPGAGYITMAIEAIIQTRRSAEAPVNGYKLKNVEILKALVVPDTLDGVEISLSLKTLSDRALSGKEWREFTVSSTSDEGAVTIHCTGLVAIVEGSSNSGSISNGSTSYEADSGLYSSDLKPMELYKSLQSGGINHGPSFQKLVSVSSGEGCSRSTFETPSTSQHEHGYLIHPITLDVVIQSVYGCLIGSDKRMQSGMVPRSIESMFISSSISGVPGHMFKTTSKLTWLNAQGFESSIAVADEDESSSTRLEINGLFCQNLGGALQTADLDIAEPYFRVEWAPDLDLARSNDLRVSKPVSHAALEKAIFEDIRNACYQFTHNALSSLTQAECDQDPKQERFCSRLVALSQSAKANGWTPNTPDEQDALFRRVRGSSAAGEIVCRLGSELVSILRNETNSLDLVQQDGLLSKYDDECLRLPNSYEQVKHLVRLYSHKSPRSSILQVGASNSRYTEAVLEALGASSDNGDAARFAQYTFTTSSPDSLELVKEKFDPCEGNFKFQELDIDADPTTQSFEQGSLDLVIMCEGLFRAKSISETLKNLKKLLKPGGRILLAEPTQDEVALSFIFGLLPGWSGRFHHRDEWKSLLKESGFDLGFESCDEDNKDIYALSTMLATAKESGEAPVGKYAPITILYDSTPPDSWIKTMNQTIFNLTGEAPQVSHYSGAVIDDRLCIFVAEMTRPFLVEPTDEEFNLVKSLFNQSQGILWISRGGAMDCVDPNFSLSTGLFRTLRAESTNKRFVTLDVDYNKPAWDVNTTQVISKVIQNAFNLAKSEAVPDFEYVERDGIISLPRLFPAPSTYQTAAGLADKQYEMQPFFQNDRELRLCVGTTGLLDTLSFAIQNTESPLPDSYVEIRPQAFGLNFRDIMVALGQLQTDIMGYECSGVVTKVGAAVPSSELKVGDRICAFTQGYYSNAVRVDWTRVHRIPDSMSFEVAASVPMAFATGCYALYTLANLQKGERVLIHSAAGGVGQAAVMMAQHIGAEVFVSVGSREKREFVQQTYGVRPDHIVSSRDPSFAQDILAKTEGHGVDVVLNSLGGELLQESFNCLAMFGRFVEIGKKDFEQNRLLEMETFKKNVSFSSIDLVLLGKYKGLVYRNILTNAMKMLEAGILRPVSPIQTYTITELEQAFRLMQAGKHMGKIVIVPGQDDLVIPQEWSLRLDSNKTYLLAGGLGGIGKSICKWMVDRGARSFILLTRSESTCEKAVPFLDELRASGCHAIAMSCDFSSQQDLKAVVDACQSSMPPIQGVINCAMALRDSIFDLMTPEGYKTAINPKVQGSWNLHEIFSSTQLDFFIMLSSLVGVAGNVSQANYSAGGSFQDAIARYRNARGLPAVTLDLGMVSSVGYVSENEAIGTRLARFGFKPLDEGEVLRLVENAMLHPRREVNDSHIVTGLVTDLSTVDPSDAYWTKDRRFAAVTRADGLQGNGKASSADLKSQLASAPSSEEAGVLLSSSIAEKMSKMFLIPVEDISPDQSLTHYGVDSLVAVELRNWLASNTGTDPSIFDIMQSTSIKGLAARILEKLSKD</sequence>
<dbReference type="InterPro" id="IPR014043">
    <property type="entry name" value="Acyl_transferase_dom"/>
</dbReference>
<comment type="caution">
    <text evidence="13">The sequence shown here is derived from an EMBL/GenBank/DDBJ whole genome shotgun (WGS) entry which is preliminary data.</text>
</comment>
<protein>
    <recommendedName>
        <fullName evidence="15">Carrier domain-containing protein</fullName>
    </recommendedName>
</protein>
<dbReference type="InterPro" id="IPR006162">
    <property type="entry name" value="Ppantetheine_attach_site"/>
</dbReference>
<evidence type="ECO:0000256" key="3">
    <source>
        <dbReference type="ARBA" id="ARBA00022553"/>
    </source>
</evidence>
<dbReference type="InterPro" id="IPR020807">
    <property type="entry name" value="PKS_DH"/>
</dbReference>
<dbReference type="Pfam" id="PF00109">
    <property type="entry name" value="ketoacyl-synt"/>
    <property type="match status" value="1"/>
</dbReference>
<evidence type="ECO:0000259" key="12">
    <source>
        <dbReference type="PROSITE" id="PS52019"/>
    </source>
</evidence>
<evidence type="ECO:0000256" key="9">
    <source>
        <dbReference type="PROSITE-ProRule" id="PRU01363"/>
    </source>
</evidence>
<dbReference type="InterPro" id="IPR013217">
    <property type="entry name" value="Methyltransf_12"/>
</dbReference>
<feature type="active site" description="Proton acceptor; for dehydratase activity" evidence="9">
    <location>
        <position position="972"/>
    </location>
</feature>
<dbReference type="InterPro" id="IPR020843">
    <property type="entry name" value="ER"/>
</dbReference>
<dbReference type="Gene3D" id="1.10.1200.10">
    <property type="entry name" value="ACP-like"/>
    <property type="match status" value="1"/>
</dbReference>
<dbReference type="Pfam" id="PF16197">
    <property type="entry name" value="KAsynt_C_assoc"/>
    <property type="match status" value="1"/>
</dbReference>
<dbReference type="Pfam" id="PF13602">
    <property type="entry name" value="ADH_zinc_N_2"/>
    <property type="match status" value="1"/>
</dbReference>
<dbReference type="Gene3D" id="3.30.70.3290">
    <property type="match status" value="1"/>
</dbReference>
<dbReference type="InterPro" id="IPR029063">
    <property type="entry name" value="SAM-dependent_MTases_sf"/>
</dbReference>
<keyword evidence="6" id="KW-0560">Oxidoreductase</keyword>
<dbReference type="Gene3D" id="3.40.366.10">
    <property type="entry name" value="Malonyl-Coenzyme A Acyl Carrier Protein, domain 2"/>
    <property type="match status" value="1"/>
</dbReference>
<keyword evidence="14" id="KW-1185">Reference proteome</keyword>
<dbReference type="SMART" id="SM00825">
    <property type="entry name" value="PKS_KS"/>
    <property type="match status" value="1"/>
</dbReference>
<dbReference type="InterPro" id="IPR014030">
    <property type="entry name" value="Ketoacyl_synth_N"/>
</dbReference>
<evidence type="ECO:0000256" key="2">
    <source>
        <dbReference type="ARBA" id="ARBA00022450"/>
    </source>
</evidence>
<dbReference type="InterPro" id="IPR049900">
    <property type="entry name" value="PKS_mFAS_DH"/>
</dbReference>
<dbReference type="InterPro" id="IPR014031">
    <property type="entry name" value="Ketoacyl_synth_C"/>
</dbReference>
<dbReference type="InterPro" id="IPR018201">
    <property type="entry name" value="Ketoacyl_synth_AS"/>
</dbReference>
<gene>
    <name evidence="13" type="ORF">CLO192961_LOCUS396705</name>
</gene>
<dbReference type="SUPFAM" id="SSF53901">
    <property type="entry name" value="Thiolase-like"/>
    <property type="match status" value="1"/>
</dbReference>
<dbReference type="SUPFAM" id="SSF50129">
    <property type="entry name" value="GroES-like"/>
    <property type="match status" value="1"/>
</dbReference>
<dbReference type="PANTHER" id="PTHR43775:SF29">
    <property type="entry name" value="ASPERFURANONE POLYKETIDE SYNTHASE AFOG-RELATED"/>
    <property type="match status" value="1"/>
</dbReference>
<dbReference type="InterPro" id="IPR009081">
    <property type="entry name" value="PP-bd_ACP"/>
</dbReference>
<dbReference type="Pfam" id="PF08659">
    <property type="entry name" value="KR"/>
    <property type="match status" value="1"/>
</dbReference>
<dbReference type="PROSITE" id="PS00606">
    <property type="entry name" value="KS3_1"/>
    <property type="match status" value="1"/>
</dbReference>
<keyword evidence="5" id="KW-0521">NADP</keyword>
<dbReference type="Pfam" id="PF00698">
    <property type="entry name" value="Acyl_transf_1"/>
    <property type="match status" value="1"/>
</dbReference>
<evidence type="ECO:0000256" key="1">
    <source>
        <dbReference type="ARBA" id="ARBA00005179"/>
    </source>
</evidence>
<evidence type="ECO:0000256" key="4">
    <source>
        <dbReference type="ARBA" id="ARBA00022679"/>
    </source>
</evidence>
<dbReference type="CDD" id="cd05195">
    <property type="entry name" value="enoyl_red"/>
    <property type="match status" value="1"/>
</dbReference>
<feature type="region of interest" description="C-terminal hotdog fold" evidence="9">
    <location>
        <begin position="1093"/>
        <end position="1245"/>
    </location>
</feature>
<dbReference type="PROSITE" id="PS00012">
    <property type="entry name" value="PHOSPHOPANTETHEINE"/>
    <property type="match status" value="1"/>
</dbReference>
<dbReference type="InterPro" id="IPR036291">
    <property type="entry name" value="NAD(P)-bd_dom_sf"/>
</dbReference>
<dbReference type="InterPro" id="IPR013154">
    <property type="entry name" value="ADH-like_N"/>
</dbReference>
<dbReference type="PROSITE" id="PS50075">
    <property type="entry name" value="CARRIER"/>
    <property type="match status" value="1"/>
</dbReference>
<evidence type="ECO:0000259" key="10">
    <source>
        <dbReference type="PROSITE" id="PS50075"/>
    </source>
</evidence>
<keyword evidence="4" id="KW-0808">Transferase</keyword>
<dbReference type="PROSITE" id="PS52019">
    <property type="entry name" value="PKS_MFAS_DH"/>
    <property type="match status" value="1"/>
</dbReference>
<accession>A0ABY6UUG7</accession>
<reference evidence="13 14" key="1">
    <citation type="submission" date="2019-06" db="EMBL/GenBank/DDBJ databases">
        <authorList>
            <person name="Broberg M."/>
        </authorList>
    </citation>
    <scope>NUCLEOTIDE SEQUENCE [LARGE SCALE GENOMIC DNA]</scope>
</reference>
<dbReference type="SMART" id="SM00829">
    <property type="entry name" value="PKS_ER"/>
    <property type="match status" value="1"/>
</dbReference>
<dbReference type="InterPro" id="IPR049551">
    <property type="entry name" value="PKS_DH_C"/>
</dbReference>
<dbReference type="Gene3D" id="3.10.129.110">
    <property type="entry name" value="Polyketide synthase dehydratase"/>
    <property type="match status" value="1"/>
</dbReference>
<dbReference type="PANTHER" id="PTHR43775">
    <property type="entry name" value="FATTY ACID SYNTHASE"/>
    <property type="match status" value="1"/>
</dbReference>
<dbReference type="SUPFAM" id="SSF52151">
    <property type="entry name" value="FabD/lysophospholipase-like"/>
    <property type="match status" value="1"/>
</dbReference>
<dbReference type="InterPro" id="IPR057326">
    <property type="entry name" value="KR_dom"/>
</dbReference>
<keyword evidence="2" id="KW-0596">Phosphopantetheine</keyword>
<dbReference type="SMART" id="SM00826">
    <property type="entry name" value="PKS_DH"/>
    <property type="match status" value="1"/>
</dbReference>
<dbReference type="InterPro" id="IPR016035">
    <property type="entry name" value="Acyl_Trfase/lysoPLipase"/>
</dbReference>
<evidence type="ECO:0000256" key="6">
    <source>
        <dbReference type="ARBA" id="ARBA00023002"/>
    </source>
</evidence>
<feature type="region of interest" description="N-terminal hotdog fold" evidence="9">
    <location>
        <begin position="940"/>
        <end position="1075"/>
    </location>
</feature>
<dbReference type="SUPFAM" id="SSF55048">
    <property type="entry name" value="Probable ACP-binding domain of malonyl-CoA ACP transacylase"/>
    <property type="match status" value="1"/>
</dbReference>
<organism evidence="13 14">
    <name type="scientific">Bionectria ochroleuca</name>
    <name type="common">Gliocladium roseum</name>
    <dbReference type="NCBI Taxonomy" id="29856"/>
    <lineage>
        <taxon>Eukaryota</taxon>
        <taxon>Fungi</taxon>
        <taxon>Dikarya</taxon>
        <taxon>Ascomycota</taxon>
        <taxon>Pezizomycotina</taxon>
        <taxon>Sordariomycetes</taxon>
        <taxon>Hypocreomycetidae</taxon>
        <taxon>Hypocreales</taxon>
        <taxon>Bionectriaceae</taxon>
        <taxon>Clonostachys</taxon>
    </lineage>
</organism>
<dbReference type="Pfam" id="PF23297">
    <property type="entry name" value="ACP_SdgA_C"/>
    <property type="match status" value="1"/>
</dbReference>
<dbReference type="Gene3D" id="3.40.50.150">
    <property type="entry name" value="Vaccinia Virus protein VP39"/>
    <property type="match status" value="1"/>
</dbReference>
<feature type="active site" description="Proton donor; for dehydratase activity" evidence="9">
    <location>
        <position position="1155"/>
    </location>
</feature>
<evidence type="ECO:0008006" key="15">
    <source>
        <dbReference type="Google" id="ProtNLM"/>
    </source>
</evidence>
<dbReference type="Pfam" id="PF14765">
    <property type="entry name" value="PS-DH"/>
    <property type="match status" value="1"/>
</dbReference>
<dbReference type="SUPFAM" id="SSF47336">
    <property type="entry name" value="ACP-like"/>
    <property type="match status" value="1"/>
</dbReference>
<dbReference type="InterPro" id="IPR056501">
    <property type="entry name" value="NAD-bd_HRPKS_sdrA"/>
</dbReference>
<feature type="domain" description="PKS/mFAS DH" evidence="12">
    <location>
        <begin position="940"/>
        <end position="1245"/>
    </location>
</feature>
<dbReference type="InterPro" id="IPR020806">
    <property type="entry name" value="PKS_PP-bd"/>
</dbReference>
<dbReference type="InterPro" id="IPR042104">
    <property type="entry name" value="PKS_dehydratase_sf"/>
</dbReference>
<dbReference type="InterPro" id="IPR049552">
    <property type="entry name" value="PKS_DH_N"/>
</dbReference>